<proteinExistence type="predicted"/>
<evidence type="ECO:0000313" key="2">
    <source>
        <dbReference type="Proteomes" id="UP001180020"/>
    </source>
</evidence>
<reference evidence="1" key="1">
    <citation type="journal article" date="2023" name="Nat. Commun.">
        <title>Diploid and tetraploid genomes of Acorus and the evolution of monocots.</title>
        <authorList>
            <person name="Ma L."/>
            <person name="Liu K.W."/>
            <person name="Li Z."/>
            <person name="Hsiao Y.Y."/>
            <person name="Qi Y."/>
            <person name="Fu T."/>
            <person name="Tang G.D."/>
            <person name="Zhang D."/>
            <person name="Sun W.H."/>
            <person name="Liu D.K."/>
            <person name="Li Y."/>
            <person name="Chen G.Z."/>
            <person name="Liu X.D."/>
            <person name="Liao X.Y."/>
            <person name="Jiang Y.T."/>
            <person name="Yu X."/>
            <person name="Hao Y."/>
            <person name="Huang J."/>
            <person name="Zhao X.W."/>
            <person name="Ke S."/>
            <person name="Chen Y.Y."/>
            <person name="Wu W.L."/>
            <person name="Hsu J.L."/>
            <person name="Lin Y.F."/>
            <person name="Huang M.D."/>
            <person name="Li C.Y."/>
            <person name="Huang L."/>
            <person name="Wang Z.W."/>
            <person name="Zhao X."/>
            <person name="Zhong W.Y."/>
            <person name="Peng D.H."/>
            <person name="Ahmad S."/>
            <person name="Lan S."/>
            <person name="Zhang J.S."/>
            <person name="Tsai W.C."/>
            <person name="Van de Peer Y."/>
            <person name="Liu Z.J."/>
        </authorList>
    </citation>
    <scope>NUCLEOTIDE SEQUENCE</scope>
    <source>
        <strain evidence="1">CP</strain>
    </source>
</reference>
<evidence type="ECO:0000313" key="1">
    <source>
        <dbReference type="EMBL" id="KAK1311772.1"/>
    </source>
</evidence>
<dbReference type="Proteomes" id="UP001180020">
    <property type="component" value="Unassembled WGS sequence"/>
</dbReference>
<sequence>MQHLITTTTVASIEGPPKKIREVQNGGNIVREAEIGVHRGRMDGRRAYEGASSLPPTSTLLTQAPTAVTSSPPSTVLESNSQVLRWYFRKDSMIFERFKHSHILLNHLPLDLRLALSFFDWTGSLPGFRHDHDSHSTLLSLLVRHRLFAAARRIRISMFRSCDAGDVVGALEGEGKGLGLGEVGDGDAIADGEMSWVSSVCFENGLELK</sequence>
<protein>
    <submittedName>
        <fullName evidence="1">Uncharacterized protein</fullName>
    </submittedName>
</protein>
<name>A0AAV9EF10_ACOCL</name>
<accession>A0AAV9EF10</accession>
<dbReference type="AlphaFoldDB" id="A0AAV9EF10"/>
<organism evidence="1 2">
    <name type="scientific">Acorus calamus</name>
    <name type="common">Sweet flag</name>
    <dbReference type="NCBI Taxonomy" id="4465"/>
    <lineage>
        <taxon>Eukaryota</taxon>
        <taxon>Viridiplantae</taxon>
        <taxon>Streptophyta</taxon>
        <taxon>Embryophyta</taxon>
        <taxon>Tracheophyta</taxon>
        <taxon>Spermatophyta</taxon>
        <taxon>Magnoliopsida</taxon>
        <taxon>Liliopsida</taxon>
        <taxon>Acoraceae</taxon>
        <taxon>Acorus</taxon>
    </lineage>
</organism>
<gene>
    <name evidence="1" type="ORF">QJS10_CPA07g00774</name>
</gene>
<dbReference type="EMBL" id="JAUJYO010000007">
    <property type="protein sequence ID" value="KAK1311772.1"/>
    <property type="molecule type" value="Genomic_DNA"/>
</dbReference>
<comment type="caution">
    <text evidence="1">The sequence shown here is derived from an EMBL/GenBank/DDBJ whole genome shotgun (WGS) entry which is preliminary data.</text>
</comment>
<keyword evidence="2" id="KW-1185">Reference proteome</keyword>
<reference evidence="1" key="2">
    <citation type="submission" date="2023-06" db="EMBL/GenBank/DDBJ databases">
        <authorList>
            <person name="Ma L."/>
            <person name="Liu K.-W."/>
            <person name="Li Z."/>
            <person name="Hsiao Y.-Y."/>
            <person name="Qi Y."/>
            <person name="Fu T."/>
            <person name="Tang G."/>
            <person name="Zhang D."/>
            <person name="Sun W.-H."/>
            <person name="Liu D.-K."/>
            <person name="Li Y."/>
            <person name="Chen G.-Z."/>
            <person name="Liu X.-D."/>
            <person name="Liao X.-Y."/>
            <person name="Jiang Y.-T."/>
            <person name="Yu X."/>
            <person name="Hao Y."/>
            <person name="Huang J."/>
            <person name="Zhao X.-W."/>
            <person name="Ke S."/>
            <person name="Chen Y.-Y."/>
            <person name="Wu W.-L."/>
            <person name="Hsu J.-L."/>
            <person name="Lin Y.-F."/>
            <person name="Huang M.-D."/>
            <person name="Li C.-Y."/>
            <person name="Huang L."/>
            <person name="Wang Z.-W."/>
            <person name="Zhao X."/>
            <person name="Zhong W.-Y."/>
            <person name="Peng D.-H."/>
            <person name="Ahmad S."/>
            <person name="Lan S."/>
            <person name="Zhang J.-S."/>
            <person name="Tsai W.-C."/>
            <person name="Van De Peer Y."/>
            <person name="Liu Z.-J."/>
        </authorList>
    </citation>
    <scope>NUCLEOTIDE SEQUENCE</scope>
    <source>
        <strain evidence="1">CP</strain>
        <tissue evidence="1">Leaves</tissue>
    </source>
</reference>